<dbReference type="Pfam" id="PF12796">
    <property type="entry name" value="Ank_2"/>
    <property type="match status" value="1"/>
</dbReference>
<evidence type="ECO:0000256" key="1">
    <source>
        <dbReference type="PROSITE-ProRule" id="PRU00023"/>
    </source>
</evidence>
<feature type="repeat" description="ANK" evidence="1">
    <location>
        <begin position="849"/>
        <end position="881"/>
    </location>
</feature>
<comment type="caution">
    <text evidence="5">The sequence shown here is derived from an EMBL/GenBank/DDBJ whole genome shotgun (WGS) entry which is preliminary data.</text>
</comment>
<feature type="compositionally biased region" description="Basic and acidic residues" evidence="2">
    <location>
        <begin position="1408"/>
        <end position="1418"/>
    </location>
</feature>
<feature type="compositionally biased region" description="Low complexity" evidence="2">
    <location>
        <begin position="1241"/>
        <end position="1276"/>
    </location>
</feature>
<dbReference type="Proteomes" id="UP000801864">
    <property type="component" value="Unassembled WGS sequence"/>
</dbReference>
<feature type="region of interest" description="Disordered" evidence="2">
    <location>
        <begin position="1028"/>
        <end position="1365"/>
    </location>
</feature>
<evidence type="ECO:0000256" key="2">
    <source>
        <dbReference type="SAM" id="MobiDB-lite"/>
    </source>
</evidence>
<feature type="region of interest" description="Disordered" evidence="2">
    <location>
        <begin position="1398"/>
        <end position="1430"/>
    </location>
</feature>
<accession>A0A9P5C7Y6</accession>
<feature type="compositionally biased region" description="Polar residues" evidence="2">
    <location>
        <begin position="1220"/>
        <end position="1240"/>
    </location>
</feature>
<dbReference type="PROSITE" id="PS50297">
    <property type="entry name" value="ANK_REP_REGION"/>
    <property type="match status" value="3"/>
</dbReference>
<keyword evidence="1" id="KW-0040">ANK repeat</keyword>
<feature type="repeat" description="ANK" evidence="1">
    <location>
        <begin position="701"/>
        <end position="733"/>
    </location>
</feature>
<keyword evidence="6" id="KW-1185">Reference proteome</keyword>
<dbReference type="PANTHER" id="PTHR10622:SF10">
    <property type="entry name" value="HET DOMAIN-CONTAINING PROTEIN"/>
    <property type="match status" value="1"/>
</dbReference>
<sequence>MRLLDARTLGLVDVTDDAVPPYAILSHTWGDEEITIQQLRRLGGCSQTTLASPQTLDKKRRSIVLTKGYIKIAGAAQLAVSRGLDYIWVDTCCIDKTSSAELSEAINSMYLWYEKSAECYAYLSDVEPVLVAADAAVFHDNLRRSRWFTRGWTLQELIAPKVVLFYAKDWSFLGEKHTPPEFTKAISEITNIDQEVLNGRIDPLQLSVSARMAWASHRNTTRLEDAAYCLMGLFQVNMPLLYGEGRRAFARLQEEIIQRTDDQSIFAWNSFDGQDEDPDALFGLLAQSPAQFKLAGSLQVLPPLPIYASAPSSMTNQGIRVQLYIQQSALQDQGAMEEDYYAILDCVKRDGDVYQCPALYLRRLSEDQYGRLRPKSQLFMPPPSATFLPMDGYRSVYVRQQPIYYHLPQFRLSPFNVESSLGSSDGVQYRLFDKYPTQNWNSATMTLKAQYSRKLQAMGIFRFQSVEKTDDKVDVVVGLRRLNTMEWEGWCFQLLHRDVSLEHTFHEVNKKIDSIITGSSTIEITSKTLRDSLGEDSCMTSSATVEGIQLQGRLYISIQVTQTAEIQTDKQLLTVSAQHIVMSKSNQILNATSANSGVRALTEIYCLASSSSYTLDEYTPLNWMVQPVRSRYSSNGKGTVRGDFLKPIHEFINVLRHEKAAKDLSLTDHLALALFSGDAQQAGIILAYKKANIEVPTDDYHGLAPLHWAVVGGTRNCIMLLLKEGVNTRRLTKRGLSAIHVAVLCNNKVFDDLAKLRGSPEREQIANARTNHFSETPLHLAAASTPDNEVGITFFKDFMDWSLEFTGLTPRNVFDETPLHRAAAGDSVGAIRALATRSYYCYVDNGDQYGRTPLWHAAAAGALKAITALIRLGASVDLTDDLGRSPLHAASRGGHHEAVSLLLDMGARTDIETNVLNLLPMDLAAMFGFTECLELLLDTRWRIVTQENMDRTLLIAASFGSPDCVTLLCQHGANPFVTFENYLRSEDGHAIVVEEEVDAHTAALAVGELYIVHFFETSDTCRYHRELRHPPADNLNNKPPVMENPPAPPSFSTPVGAPPPPGAAAPAPGALPPVSGSAPPFVPGSRPQHQYAPKPPTQSTPAAVPSSGQQYQYAPKHPVQSAPAPVQSSGQQYQYAPQPQGQSAPSFTPGSGQQYQYVPQPPAQSAPAPVQGSGQQYQYVPRPPTQSAPAIVPVSGQPYQNTPLYGNAPSYGRLEYGNAPSYNSPAYGNTPSYSSPAFGNTPSYSSPAYGSGSTTFPSRPSAPSSFAPQAPQAPQQGLGKYQSPSRLQSTNLPARASANTYAPVQPTAPSQSARLQEMVNPYEPYKAQAPSQIRPATYSSPAAGDTPNQDSSVATRNKSTPAYRSIPYQSSKVRVQPVVAVYQQQPPLGSVVNVVAPLASPPASPEENSQKRDSKRESSGIVEMFRSRRS</sequence>
<dbReference type="Pfam" id="PF00023">
    <property type="entry name" value="Ank"/>
    <property type="match status" value="1"/>
</dbReference>
<feature type="compositionally biased region" description="Low complexity" evidence="2">
    <location>
        <begin position="1127"/>
        <end position="1158"/>
    </location>
</feature>
<evidence type="ECO:0000313" key="5">
    <source>
        <dbReference type="EMBL" id="KAF3060869.1"/>
    </source>
</evidence>
<reference evidence="5 6" key="1">
    <citation type="submission" date="2018-06" db="EMBL/GenBank/DDBJ databases">
        <title>Genome analysis of cellulolytic fungus Trichoderma lentiforme CFAM-422.</title>
        <authorList>
            <person name="Steindorff A.S."/>
            <person name="Formighieri E.F."/>
            <person name="Midorikawa G.E.O."/>
            <person name="Tamietti M.S."/>
            <person name="Ramos E.Z."/>
            <person name="Silva A.S."/>
            <person name="Bon E.P.S."/>
            <person name="Mendes T.D."/>
            <person name="Damaso M.C.T."/>
            <person name="Favaro L.C.L."/>
        </authorList>
    </citation>
    <scope>NUCLEOTIDE SEQUENCE [LARGE SCALE GENOMIC DNA]</scope>
    <source>
        <strain evidence="5 6">CFAM-422</strain>
    </source>
</reference>
<dbReference type="PROSITE" id="PS50088">
    <property type="entry name" value="ANK_REPEAT"/>
    <property type="match status" value="3"/>
</dbReference>
<proteinExistence type="predicted"/>
<dbReference type="InterPro" id="IPR010730">
    <property type="entry name" value="HET"/>
</dbReference>
<name>A0A9P5C7Y6_9HYPO</name>
<feature type="compositionally biased region" description="Polar residues" evidence="2">
    <location>
        <begin position="1099"/>
        <end position="1112"/>
    </location>
</feature>
<dbReference type="SUPFAM" id="SSF48403">
    <property type="entry name" value="Ankyrin repeat"/>
    <property type="match status" value="1"/>
</dbReference>
<dbReference type="Gene3D" id="1.25.40.20">
    <property type="entry name" value="Ankyrin repeat-containing domain"/>
    <property type="match status" value="2"/>
</dbReference>
<feature type="repeat" description="ANK" evidence="1">
    <location>
        <begin position="882"/>
        <end position="914"/>
    </location>
</feature>
<dbReference type="SMART" id="SM00248">
    <property type="entry name" value="ANK"/>
    <property type="match status" value="8"/>
</dbReference>
<organism evidence="5 6">
    <name type="scientific">Trichoderma lentiforme</name>
    <dbReference type="NCBI Taxonomy" id="1567552"/>
    <lineage>
        <taxon>Eukaryota</taxon>
        <taxon>Fungi</taxon>
        <taxon>Dikarya</taxon>
        <taxon>Ascomycota</taxon>
        <taxon>Pezizomycotina</taxon>
        <taxon>Sordariomycetes</taxon>
        <taxon>Hypocreomycetidae</taxon>
        <taxon>Hypocreales</taxon>
        <taxon>Hypocreaceae</taxon>
        <taxon>Trichoderma</taxon>
    </lineage>
</organism>
<feature type="compositionally biased region" description="Low complexity" evidence="2">
    <location>
        <begin position="1064"/>
        <end position="1079"/>
    </location>
</feature>
<protein>
    <recommendedName>
        <fullName evidence="7">Heterokaryon incompatibility domain-containing protein</fullName>
    </recommendedName>
</protein>
<feature type="domain" description="DUF8212" evidence="4">
    <location>
        <begin position="247"/>
        <end position="275"/>
    </location>
</feature>
<gene>
    <name evidence="5" type="ORF">CFAM422_011082</name>
</gene>
<evidence type="ECO:0000259" key="3">
    <source>
        <dbReference type="Pfam" id="PF06985"/>
    </source>
</evidence>
<feature type="compositionally biased region" description="Pro residues" evidence="2">
    <location>
        <begin position="1042"/>
        <end position="1063"/>
    </location>
</feature>
<dbReference type="Pfam" id="PF06985">
    <property type="entry name" value="HET"/>
    <property type="match status" value="1"/>
</dbReference>
<evidence type="ECO:0000259" key="4">
    <source>
        <dbReference type="Pfam" id="PF26640"/>
    </source>
</evidence>
<feature type="domain" description="Heterokaryon incompatibility" evidence="3">
    <location>
        <begin position="22"/>
        <end position="125"/>
    </location>
</feature>
<evidence type="ECO:0008006" key="7">
    <source>
        <dbReference type="Google" id="ProtNLM"/>
    </source>
</evidence>
<dbReference type="PANTHER" id="PTHR10622">
    <property type="entry name" value="HET DOMAIN-CONTAINING PROTEIN"/>
    <property type="match status" value="1"/>
</dbReference>
<dbReference type="InterPro" id="IPR002110">
    <property type="entry name" value="Ankyrin_rpt"/>
</dbReference>
<evidence type="ECO:0000313" key="6">
    <source>
        <dbReference type="Proteomes" id="UP000801864"/>
    </source>
</evidence>
<feature type="compositionally biased region" description="Polar residues" evidence="2">
    <location>
        <begin position="1346"/>
        <end position="1365"/>
    </location>
</feature>
<feature type="compositionally biased region" description="Polar residues" evidence="2">
    <location>
        <begin position="1282"/>
        <end position="1314"/>
    </location>
</feature>
<dbReference type="InterPro" id="IPR058525">
    <property type="entry name" value="DUF8212"/>
</dbReference>
<dbReference type="EMBL" id="QLNT01000022">
    <property type="protein sequence ID" value="KAF3060869.1"/>
    <property type="molecule type" value="Genomic_DNA"/>
</dbReference>
<dbReference type="InterPro" id="IPR036770">
    <property type="entry name" value="Ankyrin_rpt-contain_sf"/>
</dbReference>
<dbReference type="Pfam" id="PF26640">
    <property type="entry name" value="DUF8212"/>
    <property type="match status" value="1"/>
</dbReference>